<dbReference type="SUPFAM" id="SSF50685">
    <property type="entry name" value="Barwin-like endoglucanases"/>
    <property type="match status" value="1"/>
</dbReference>
<keyword evidence="3" id="KW-0964">Secreted</keyword>
<feature type="chain" id="PRO_5046190241" description="Cerato-platanin" evidence="4">
    <location>
        <begin position="18"/>
        <end position="136"/>
    </location>
</feature>
<dbReference type="CDD" id="cd22778">
    <property type="entry name" value="DPBB_CEPL-like"/>
    <property type="match status" value="1"/>
</dbReference>
<dbReference type="EMBL" id="JBBXMP010000089">
    <property type="protein sequence ID" value="KAL0063049.1"/>
    <property type="molecule type" value="Genomic_DNA"/>
</dbReference>
<keyword evidence="4" id="KW-0732">Signal</keyword>
<comment type="subcellular location">
    <subcellularLocation>
        <location evidence="1">Secreted</location>
    </subcellularLocation>
</comment>
<comment type="caution">
    <text evidence="5">The sequence shown here is derived from an EMBL/GenBank/DDBJ whole genome shotgun (WGS) entry which is preliminary data.</text>
</comment>
<feature type="signal peptide" evidence="4">
    <location>
        <begin position="1"/>
        <end position="17"/>
    </location>
</feature>
<organism evidence="5 6">
    <name type="scientific">Marasmius tenuissimus</name>
    <dbReference type="NCBI Taxonomy" id="585030"/>
    <lineage>
        <taxon>Eukaryota</taxon>
        <taxon>Fungi</taxon>
        <taxon>Dikarya</taxon>
        <taxon>Basidiomycota</taxon>
        <taxon>Agaricomycotina</taxon>
        <taxon>Agaricomycetes</taxon>
        <taxon>Agaricomycetidae</taxon>
        <taxon>Agaricales</taxon>
        <taxon>Marasmiineae</taxon>
        <taxon>Marasmiaceae</taxon>
        <taxon>Marasmius</taxon>
    </lineage>
</organism>
<accession>A0ABR2ZPE5</accession>
<reference evidence="5 6" key="1">
    <citation type="submission" date="2024-05" db="EMBL/GenBank/DDBJ databases">
        <title>A draft genome resource for the thread blight pathogen Marasmius tenuissimus strain MS-2.</title>
        <authorList>
            <person name="Yulfo-Soto G.E."/>
            <person name="Baruah I.K."/>
            <person name="Amoako-Attah I."/>
            <person name="Bukari Y."/>
            <person name="Meinhardt L.W."/>
            <person name="Bailey B.A."/>
            <person name="Cohen S.P."/>
        </authorList>
    </citation>
    <scope>NUCLEOTIDE SEQUENCE [LARGE SCALE GENOMIC DNA]</scope>
    <source>
        <strain evidence="5 6">MS-2</strain>
    </source>
</reference>
<dbReference type="InterPro" id="IPR010829">
    <property type="entry name" value="Cerato-platanin"/>
</dbReference>
<gene>
    <name evidence="5" type="ORF">AAF712_010073</name>
</gene>
<evidence type="ECO:0008006" key="7">
    <source>
        <dbReference type="Google" id="ProtNLM"/>
    </source>
</evidence>
<comment type="similarity">
    <text evidence="2">Belongs to the cerato-platanin family.</text>
</comment>
<evidence type="ECO:0000256" key="1">
    <source>
        <dbReference type="ARBA" id="ARBA00004613"/>
    </source>
</evidence>
<protein>
    <recommendedName>
        <fullName evidence="7">Cerato-platanin</fullName>
    </recommendedName>
</protein>
<dbReference type="Pfam" id="PF07249">
    <property type="entry name" value="Cerato-platanin"/>
    <property type="match status" value="1"/>
</dbReference>
<evidence type="ECO:0000256" key="4">
    <source>
        <dbReference type="SAM" id="SignalP"/>
    </source>
</evidence>
<name>A0ABR2ZPE5_9AGAR</name>
<proteinExistence type="inferred from homology"/>
<dbReference type="Proteomes" id="UP001437256">
    <property type="component" value="Unassembled WGS sequence"/>
</dbReference>
<evidence type="ECO:0000256" key="2">
    <source>
        <dbReference type="ARBA" id="ARBA00010421"/>
    </source>
</evidence>
<sequence length="136" mass="14042">MKFFVAAVALLTTSVAAVQLQYDNHYDDSGASLATTACSDGANGLLTRGFSTFGSLPRFPYIGAVDAIGGWNSPQCGSCWRVTYNGKSINVLGVDHAGNGFNVAQAAMDDLTNGQAINLGNIQVDAVQTSASDCGL</sequence>
<keyword evidence="6" id="KW-1185">Reference proteome</keyword>
<evidence type="ECO:0000313" key="5">
    <source>
        <dbReference type="EMBL" id="KAL0063049.1"/>
    </source>
</evidence>
<dbReference type="Gene3D" id="2.40.40.10">
    <property type="entry name" value="RlpA-like domain"/>
    <property type="match status" value="1"/>
</dbReference>
<evidence type="ECO:0000313" key="6">
    <source>
        <dbReference type="Proteomes" id="UP001437256"/>
    </source>
</evidence>
<evidence type="ECO:0000256" key="3">
    <source>
        <dbReference type="ARBA" id="ARBA00022525"/>
    </source>
</evidence>
<dbReference type="InterPro" id="IPR036908">
    <property type="entry name" value="RlpA-like_sf"/>
</dbReference>